<comment type="caution">
    <text evidence="4">The sequence shown here is derived from an EMBL/GenBank/DDBJ whole genome shotgun (WGS) entry which is preliminary data.</text>
</comment>
<dbReference type="InterPro" id="IPR049492">
    <property type="entry name" value="BD-FAE-like_dom"/>
</dbReference>
<dbReference type="RefSeq" id="WP_269415756.1">
    <property type="nucleotide sequence ID" value="NZ_JAPWGL010000003.1"/>
</dbReference>
<dbReference type="PANTHER" id="PTHR48081">
    <property type="entry name" value="AB HYDROLASE SUPERFAMILY PROTEIN C4A8.06C"/>
    <property type="match status" value="1"/>
</dbReference>
<dbReference type="InterPro" id="IPR029058">
    <property type="entry name" value="AB_hydrolase_fold"/>
</dbReference>
<reference evidence="4" key="1">
    <citation type="submission" date="2022-12" db="EMBL/GenBank/DDBJ databases">
        <title>Genome sequence of SJ11.</title>
        <authorList>
            <person name="Woo H."/>
        </authorList>
    </citation>
    <scope>NUCLEOTIDE SEQUENCE</scope>
    <source>
        <strain evidence="4">SJ11</strain>
    </source>
</reference>
<keyword evidence="5" id="KW-1185">Reference proteome</keyword>
<sequence>MIKFFIFLLMSSTAALAQKDTVRQTDLKYGNFERNRLDLYLPPDVTPKTPFVILIHGGAWVQAGKEYVRDFQEYLLKQGIASVNLNHRYANDSTIHYKQILEDIDQAANYCVKNAAKWNTRADGFSTAGFSSGAHLALLYGYTSSKKINAIVDFSGPTNFTDTSTLNYCIKANLMGLVEKIAGNRFTDVKHVPESFALASPITYAKNIPTFIAHGVIDPVVQIRQSQQLAEKLRSKKAAVEFIQVPGLAHDLDKKPIEKLALYKAAVAFIKKYGQKK</sequence>
<gene>
    <name evidence="4" type="ORF">O0931_11660</name>
</gene>
<organism evidence="4 5">
    <name type="scientific">Pedobacter rhodius</name>
    <dbReference type="NCBI Taxonomy" id="3004098"/>
    <lineage>
        <taxon>Bacteria</taxon>
        <taxon>Pseudomonadati</taxon>
        <taxon>Bacteroidota</taxon>
        <taxon>Sphingobacteriia</taxon>
        <taxon>Sphingobacteriales</taxon>
        <taxon>Sphingobacteriaceae</taxon>
        <taxon>Pedobacter</taxon>
    </lineage>
</organism>
<dbReference type="Proteomes" id="UP001144341">
    <property type="component" value="Unassembled WGS sequence"/>
</dbReference>
<dbReference type="PANTHER" id="PTHR48081:SF33">
    <property type="entry name" value="KYNURENINE FORMAMIDASE"/>
    <property type="match status" value="1"/>
</dbReference>
<dbReference type="InterPro" id="IPR050300">
    <property type="entry name" value="GDXG_lipolytic_enzyme"/>
</dbReference>
<name>A0ABT4KYF9_9SPHI</name>
<dbReference type="SUPFAM" id="SSF53474">
    <property type="entry name" value="alpha/beta-Hydrolases"/>
    <property type="match status" value="1"/>
</dbReference>
<dbReference type="Gene3D" id="3.40.50.1820">
    <property type="entry name" value="alpha/beta hydrolase"/>
    <property type="match status" value="1"/>
</dbReference>
<evidence type="ECO:0000313" key="5">
    <source>
        <dbReference type="Proteomes" id="UP001144341"/>
    </source>
</evidence>
<evidence type="ECO:0000256" key="1">
    <source>
        <dbReference type="ARBA" id="ARBA00022801"/>
    </source>
</evidence>
<keyword evidence="2" id="KW-0732">Signal</keyword>
<evidence type="ECO:0000259" key="3">
    <source>
        <dbReference type="Pfam" id="PF20434"/>
    </source>
</evidence>
<feature type="chain" id="PRO_5045288659" evidence="2">
    <location>
        <begin position="18"/>
        <end position="277"/>
    </location>
</feature>
<evidence type="ECO:0000256" key="2">
    <source>
        <dbReference type="SAM" id="SignalP"/>
    </source>
</evidence>
<proteinExistence type="predicted"/>
<evidence type="ECO:0000313" key="4">
    <source>
        <dbReference type="EMBL" id="MCZ4223959.1"/>
    </source>
</evidence>
<dbReference type="Pfam" id="PF20434">
    <property type="entry name" value="BD-FAE"/>
    <property type="match status" value="1"/>
</dbReference>
<accession>A0ABT4KYF9</accession>
<protein>
    <submittedName>
        <fullName evidence="4">Alpha/beta hydrolase</fullName>
    </submittedName>
</protein>
<keyword evidence="1 4" id="KW-0378">Hydrolase</keyword>
<dbReference type="GO" id="GO:0016787">
    <property type="term" value="F:hydrolase activity"/>
    <property type="evidence" value="ECO:0007669"/>
    <property type="project" value="UniProtKB-KW"/>
</dbReference>
<dbReference type="EMBL" id="JAPWGL010000003">
    <property type="protein sequence ID" value="MCZ4223959.1"/>
    <property type="molecule type" value="Genomic_DNA"/>
</dbReference>
<feature type="domain" description="BD-FAE-like" evidence="3">
    <location>
        <begin position="37"/>
        <end position="233"/>
    </location>
</feature>
<feature type="signal peptide" evidence="2">
    <location>
        <begin position="1"/>
        <end position="17"/>
    </location>
</feature>